<dbReference type="AlphaFoldDB" id="A0AAJ0B6F7"/>
<evidence type="ECO:0000313" key="2">
    <source>
        <dbReference type="EMBL" id="KAK1752555.1"/>
    </source>
</evidence>
<protein>
    <submittedName>
        <fullName evidence="2">Uncharacterized protein</fullName>
    </submittedName>
</protein>
<gene>
    <name evidence="2" type="ORF">QBC47DRAFT_404878</name>
</gene>
<comment type="caution">
    <text evidence="2">The sequence shown here is derived from an EMBL/GenBank/DDBJ whole genome shotgun (WGS) entry which is preliminary data.</text>
</comment>
<dbReference type="Proteomes" id="UP001239445">
    <property type="component" value="Unassembled WGS sequence"/>
</dbReference>
<feature type="chain" id="PRO_5042541190" evidence="1">
    <location>
        <begin position="23"/>
        <end position="184"/>
    </location>
</feature>
<proteinExistence type="predicted"/>
<keyword evidence="3" id="KW-1185">Reference proteome</keyword>
<evidence type="ECO:0000256" key="1">
    <source>
        <dbReference type="SAM" id="SignalP"/>
    </source>
</evidence>
<feature type="signal peptide" evidence="1">
    <location>
        <begin position="1"/>
        <end position="22"/>
    </location>
</feature>
<sequence>MASGRFLDPLTLLRLAPAITAAASVTFSGNQQWIVSILLRDEFLCRSSSSSSESEEERFRDPEAVRAWLDVFFGLARTKVTGLLGASILGAAGNVWFAGDDRGQKWWYGAGLVLAVGSLGMGRVMGRRAGEVVGKGNKNGDGKVVVMVEGVRRWLRVNAVRSLTVDLGAWVCFVVAAVKALQPL</sequence>
<accession>A0AAJ0B6F7</accession>
<organism evidence="2 3">
    <name type="scientific">Echria macrotheca</name>
    <dbReference type="NCBI Taxonomy" id="438768"/>
    <lineage>
        <taxon>Eukaryota</taxon>
        <taxon>Fungi</taxon>
        <taxon>Dikarya</taxon>
        <taxon>Ascomycota</taxon>
        <taxon>Pezizomycotina</taxon>
        <taxon>Sordariomycetes</taxon>
        <taxon>Sordariomycetidae</taxon>
        <taxon>Sordariales</taxon>
        <taxon>Schizotheciaceae</taxon>
        <taxon>Echria</taxon>
    </lineage>
</organism>
<reference evidence="2" key="1">
    <citation type="submission" date="2023-06" db="EMBL/GenBank/DDBJ databases">
        <title>Genome-scale phylogeny and comparative genomics of the fungal order Sordariales.</title>
        <authorList>
            <consortium name="Lawrence Berkeley National Laboratory"/>
            <person name="Hensen N."/>
            <person name="Bonometti L."/>
            <person name="Westerberg I."/>
            <person name="Brannstrom I.O."/>
            <person name="Guillou S."/>
            <person name="Cros-Aarteil S."/>
            <person name="Calhoun S."/>
            <person name="Haridas S."/>
            <person name="Kuo A."/>
            <person name="Mondo S."/>
            <person name="Pangilinan J."/>
            <person name="Riley R."/>
            <person name="Labutti K."/>
            <person name="Andreopoulos B."/>
            <person name="Lipzen A."/>
            <person name="Chen C."/>
            <person name="Yanf M."/>
            <person name="Daum C."/>
            <person name="Ng V."/>
            <person name="Clum A."/>
            <person name="Steindorff A."/>
            <person name="Ohm R."/>
            <person name="Martin F."/>
            <person name="Silar P."/>
            <person name="Natvig D."/>
            <person name="Lalanne C."/>
            <person name="Gautier V."/>
            <person name="Ament-Velasquez S.L."/>
            <person name="Kruys A."/>
            <person name="Hutchinson M.I."/>
            <person name="Powell A.J."/>
            <person name="Barry K."/>
            <person name="Miller A.N."/>
            <person name="Grigoriev I.V."/>
            <person name="Debuchy R."/>
            <person name="Gladieux P."/>
            <person name="Thoren M.H."/>
            <person name="Johannesson H."/>
        </authorList>
    </citation>
    <scope>NUCLEOTIDE SEQUENCE</scope>
    <source>
        <strain evidence="2">PSN4</strain>
    </source>
</reference>
<name>A0AAJ0B6F7_9PEZI</name>
<evidence type="ECO:0000313" key="3">
    <source>
        <dbReference type="Proteomes" id="UP001239445"/>
    </source>
</evidence>
<keyword evidence="1" id="KW-0732">Signal</keyword>
<dbReference type="EMBL" id="MU839839">
    <property type="protein sequence ID" value="KAK1752555.1"/>
    <property type="molecule type" value="Genomic_DNA"/>
</dbReference>